<dbReference type="InterPro" id="IPR016186">
    <property type="entry name" value="C-type_lectin-like/link_sf"/>
</dbReference>
<keyword evidence="2" id="KW-0732">Signal</keyword>
<name>A0ABD0KGX3_9CAEN</name>
<evidence type="ECO:0000256" key="2">
    <source>
        <dbReference type="SAM" id="SignalP"/>
    </source>
</evidence>
<feature type="compositionally biased region" description="Polar residues" evidence="1">
    <location>
        <begin position="363"/>
        <end position="393"/>
    </location>
</feature>
<evidence type="ECO:0000313" key="4">
    <source>
        <dbReference type="Proteomes" id="UP001519460"/>
    </source>
</evidence>
<dbReference type="AlphaFoldDB" id="A0ABD0KGX3"/>
<feature type="region of interest" description="Disordered" evidence="1">
    <location>
        <begin position="330"/>
        <end position="494"/>
    </location>
</feature>
<dbReference type="Gene3D" id="3.10.100.10">
    <property type="entry name" value="Mannose-Binding Protein A, subunit A"/>
    <property type="match status" value="1"/>
</dbReference>
<keyword evidence="4" id="KW-1185">Reference proteome</keyword>
<feature type="signal peptide" evidence="2">
    <location>
        <begin position="1"/>
        <end position="25"/>
    </location>
</feature>
<comment type="caution">
    <text evidence="3">The sequence shown here is derived from an EMBL/GenBank/DDBJ whole genome shotgun (WGS) entry which is preliminary data.</text>
</comment>
<evidence type="ECO:0000256" key="1">
    <source>
        <dbReference type="SAM" id="MobiDB-lite"/>
    </source>
</evidence>
<feature type="compositionally biased region" description="Low complexity" evidence="1">
    <location>
        <begin position="407"/>
        <end position="485"/>
    </location>
</feature>
<dbReference type="InterPro" id="IPR016187">
    <property type="entry name" value="CTDL_fold"/>
</dbReference>
<organism evidence="3 4">
    <name type="scientific">Batillaria attramentaria</name>
    <dbReference type="NCBI Taxonomy" id="370345"/>
    <lineage>
        <taxon>Eukaryota</taxon>
        <taxon>Metazoa</taxon>
        <taxon>Spiralia</taxon>
        <taxon>Lophotrochozoa</taxon>
        <taxon>Mollusca</taxon>
        <taxon>Gastropoda</taxon>
        <taxon>Caenogastropoda</taxon>
        <taxon>Sorbeoconcha</taxon>
        <taxon>Cerithioidea</taxon>
        <taxon>Batillariidae</taxon>
        <taxon>Batillaria</taxon>
    </lineage>
</organism>
<feature type="chain" id="PRO_5044764800" description="C-type lectin domain-containing protein" evidence="2">
    <location>
        <begin position="26"/>
        <end position="607"/>
    </location>
</feature>
<dbReference type="EMBL" id="JACVVK020000180">
    <property type="protein sequence ID" value="KAK7486344.1"/>
    <property type="molecule type" value="Genomic_DNA"/>
</dbReference>
<protein>
    <recommendedName>
        <fullName evidence="5">C-type lectin domain-containing protein</fullName>
    </recommendedName>
</protein>
<gene>
    <name evidence="3" type="ORF">BaRGS_00022392</name>
</gene>
<evidence type="ECO:0000313" key="3">
    <source>
        <dbReference type="EMBL" id="KAK7486344.1"/>
    </source>
</evidence>
<dbReference type="Proteomes" id="UP001519460">
    <property type="component" value="Unassembled WGS sequence"/>
</dbReference>
<feature type="compositionally biased region" description="Low complexity" evidence="1">
    <location>
        <begin position="336"/>
        <end position="362"/>
    </location>
</feature>
<accession>A0ABD0KGX3</accession>
<feature type="region of interest" description="Disordered" evidence="1">
    <location>
        <begin position="587"/>
        <end position="607"/>
    </location>
</feature>
<reference evidence="3 4" key="1">
    <citation type="journal article" date="2023" name="Sci. Data">
        <title>Genome assembly of the Korean intertidal mud-creeper Batillaria attramentaria.</title>
        <authorList>
            <person name="Patra A.K."/>
            <person name="Ho P.T."/>
            <person name="Jun S."/>
            <person name="Lee S.J."/>
            <person name="Kim Y."/>
            <person name="Won Y.J."/>
        </authorList>
    </citation>
    <scope>NUCLEOTIDE SEQUENCE [LARGE SCALE GENOMIC DNA]</scope>
    <source>
        <strain evidence="3">Wonlab-2016</strain>
    </source>
</reference>
<proteinExistence type="predicted"/>
<evidence type="ECO:0008006" key="5">
    <source>
        <dbReference type="Google" id="ProtNLM"/>
    </source>
</evidence>
<sequence>MSRVPMGYFFWSLVIAGAVLHAAVSLTTDDVVFNWVFADGLYYWIATNRTDFTTAVCACHLQQENARLAVFDFATPVSDLEKFLLMNYRQRRFWVDATRSTSITPPSIFDPAPNMTWVTIGTSGEAFAFSREELPLEEAREACEQLGGGSHLAVLDTTLEEVGNYTLEKYPFRQFWVNASRRDIGSVLTMEWTRLRSSGLVLSFVNIPTDFQTARQHCANQPGDVRLAYFSTTTLPEVKEHVALLSSGLTYWVDATADQDSGYYWVDGGKIGVEDWVEGTIQETPGVAYLTSSGLMTVSITSDEKRPFIFASSQGMSEFPHSCPYAAPEPPSCSDLTTTSVPSTEPTTPSTEALTTATLTTEQSTKNAVSTTFTTEPNELHTTSAATLSTDFAETTAGTEGRKETTETITTESSFTTESTDVTTMSSDGTTTSSDATTTGSDVTSTSSVASTTSGDATTTSSGVSTEPIAETTQTLPTSTTVSPNTPTPTAPPQTPVMCQACCRAVNVTARNLSAIEVQQQIEEIRVHLRVDKRNLSATVRRKMSAPDNRPSARATGISGVVVMMVVFGAIVVPDLYQLFSDRSSLVPGKSAPSAVHPRKASASYVT</sequence>
<dbReference type="SUPFAM" id="SSF56436">
    <property type="entry name" value="C-type lectin-like"/>
    <property type="match status" value="3"/>
</dbReference>
<dbReference type="CDD" id="cd00037">
    <property type="entry name" value="CLECT"/>
    <property type="match status" value="1"/>
</dbReference>